<protein>
    <recommendedName>
        <fullName evidence="1">DUF985 domain-containing protein</fullName>
    </recommendedName>
</protein>
<dbReference type="HOGENOM" id="CLU_088365_1_1_1"/>
<dbReference type="RefSeq" id="XP_008716047.1">
    <property type="nucleotide sequence ID" value="XM_008717825.1"/>
</dbReference>
<evidence type="ECO:0000259" key="1">
    <source>
        <dbReference type="Pfam" id="PF06172"/>
    </source>
</evidence>
<proteinExistence type="predicted"/>
<keyword evidence="3" id="KW-1185">Reference proteome</keyword>
<dbReference type="PANTHER" id="PTHR33387:SF3">
    <property type="entry name" value="DUF985 DOMAIN-CONTAINING PROTEIN"/>
    <property type="match status" value="1"/>
</dbReference>
<dbReference type="InterPro" id="IPR009327">
    <property type="entry name" value="Cupin_DUF985"/>
</dbReference>
<reference evidence="2 3" key="1">
    <citation type="submission" date="2013-03" db="EMBL/GenBank/DDBJ databases">
        <title>The Genome Sequence of Phialophora europaea CBS 101466.</title>
        <authorList>
            <consortium name="The Broad Institute Genomics Platform"/>
            <person name="Cuomo C."/>
            <person name="de Hoog S."/>
            <person name="Gorbushina A."/>
            <person name="Walker B."/>
            <person name="Young S.K."/>
            <person name="Zeng Q."/>
            <person name="Gargeya S."/>
            <person name="Fitzgerald M."/>
            <person name="Haas B."/>
            <person name="Abouelleil A."/>
            <person name="Allen A.W."/>
            <person name="Alvarado L."/>
            <person name="Arachchi H.M."/>
            <person name="Berlin A.M."/>
            <person name="Chapman S.B."/>
            <person name="Gainer-Dewar J."/>
            <person name="Goldberg J."/>
            <person name="Griggs A."/>
            <person name="Gujja S."/>
            <person name="Hansen M."/>
            <person name="Howarth C."/>
            <person name="Imamovic A."/>
            <person name="Ireland A."/>
            <person name="Larimer J."/>
            <person name="McCowan C."/>
            <person name="Murphy C."/>
            <person name="Pearson M."/>
            <person name="Poon T.W."/>
            <person name="Priest M."/>
            <person name="Roberts A."/>
            <person name="Saif S."/>
            <person name="Shea T."/>
            <person name="Sisk P."/>
            <person name="Sykes S."/>
            <person name="Wortman J."/>
            <person name="Nusbaum C."/>
            <person name="Birren B."/>
        </authorList>
    </citation>
    <scope>NUCLEOTIDE SEQUENCE [LARGE SCALE GENOMIC DNA]</scope>
    <source>
        <strain evidence="2 3">CBS 101466</strain>
    </source>
</reference>
<evidence type="ECO:0000313" key="3">
    <source>
        <dbReference type="Proteomes" id="UP000030752"/>
    </source>
</evidence>
<dbReference type="AlphaFoldDB" id="W2S0H4"/>
<dbReference type="InterPro" id="IPR014710">
    <property type="entry name" value="RmlC-like_jellyroll"/>
</dbReference>
<dbReference type="EMBL" id="KB822719">
    <property type="protein sequence ID" value="ETN41538.1"/>
    <property type="molecule type" value="Genomic_DNA"/>
</dbReference>
<evidence type="ECO:0000313" key="2">
    <source>
        <dbReference type="EMBL" id="ETN41538.1"/>
    </source>
</evidence>
<feature type="domain" description="DUF985" evidence="1">
    <location>
        <begin position="7"/>
        <end position="150"/>
    </location>
</feature>
<dbReference type="PANTHER" id="PTHR33387">
    <property type="entry name" value="RMLC-LIKE JELLY ROLL FOLD PROTEIN"/>
    <property type="match status" value="1"/>
</dbReference>
<dbReference type="eggNOG" id="ENOG502RM2D">
    <property type="taxonomic scope" value="Eukaryota"/>
</dbReference>
<name>W2S0H4_CYPE1</name>
<dbReference type="InterPro" id="IPR011051">
    <property type="entry name" value="RmlC_Cupin_sf"/>
</dbReference>
<dbReference type="InParanoid" id="W2S0H4"/>
<dbReference type="Pfam" id="PF06172">
    <property type="entry name" value="Cupin_5"/>
    <property type="match status" value="1"/>
</dbReference>
<dbReference type="FunCoup" id="W2S0H4">
    <property type="interactions" value="94"/>
</dbReference>
<dbReference type="Proteomes" id="UP000030752">
    <property type="component" value="Unassembled WGS sequence"/>
</dbReference>
<dbReference type="VEuPathDB" id="FungiDB:HMPREF1541_03474"/>
<dbReference type="OrthoDB" id="6614653at2759"/>
<organism evidence="2 3">
    <name type="scientific">Cyphellophora europaea (strain CBS 101466)</name>
    <name type="common">Phialophora europaea</name>
    <dbReference type="NCBI Taxonomy" id="1220924"/>
    <lineage>
        <taxon>Eukaryota</taxon>
        <taxon>Fungi</taxon>
        <taxon>Dikarya</taxon>
        <taxon>Ascomycota</taxon>
        <taxon>Pezizomycotina</taxon>
        <taxon>Eurotiomycetes</taxon>
        <taxon>Chaetothyriomycetidae</taxon>
        <taxon>Chaetothyriales</taxon>
        <taxon>Cyphellophoraceae</taxon>
        <taxon>Cyphellophora</taxon>
    </lineage>
</organism>
<dbReference type="SUPFAM" id="SSF51182">
    <property type="entry name" value="RmlC-like cupins"/>
    <property type="match status" value="1"/>
</dbReference>
<sequence length="174" mass="19093">MAPSADSIIATLNLTAHPEGGYFRETFRDDSSSPQQSRPASTLIYYLLRSTQFSALHRLDATEVWHFYAGTAALEVVELPVDGDGRVGPKVTRLGMRLEEGERPQCVVGKGTWFGARLAREGGGGEGEGERWALVGCTVAPGFLFEKFEMGSRERLLAEWPGCEDVVRELTRDG</sequence>
<dbReference type="Gene3D" id="2.60.120.10">
    <property type="entry name" value="Jelly Rolls"/>
    <property type="match status" value="1"/>
</dbReference>
<dbReference type="CDD" id="cd06121">
    <property type="entry name" value="cupin_YML079wp"/>
    <property type="match status" value="1"/>
</dbReference>
<accession>W2S0H4</accession>
<dbReference type="InterPro" id="IPR039935">
    <property type="entry name" value="YML079W-like"/>
</dbReference>
<dbReference type="GeneID" id="19970813"/>
<gene>
    <name evidence="2" type="ORF">HMPREF1541_03474</name>
</gene>